<gene>
    <name evidence="5" type="ORF">SAMN05216551_107169</name>
</gene>
<organism evidence="5 6">
    <name type="scientific">Chitinasiproducens palmae</name>
    <dbReference type="NCBI Taxonomy" id="1770053"/>
    <lineage>
        <taxon>Bacteria</taxon>
        <taxon>Pseudomonadati</taxon>
        <taxon>Pseudomonadota</taxon>
        <taxon>Betaproteobacteria</taxon>
        <taxon>Burkholderiales</taxon>
        <taxon>Burkholderiaceae</taxon>
        <taxon>Chitinasiproducens</taxon>
    </lineage>
</organism>
<reference evidence="6" key="1">
    <citation type="submission" date="2016-09" db="EMBL/GenBank/DDBJ databases">
        <authorList>
            <person name="Varghese N."/>
            <person name="Submissions S."/>
        </authorList>
    </citation>
    <scope>NUCLEOTIDE SEQUENCE [LARGE SCALE GENOMIC DNA]</scope>
    <source>
        <strain evidence="6">JS23</strain>
    </source>
</reference>
<dbReference type="CDD" id="cd00093">
    <property type="entry name" value="HTH_XRE"/>
    <property type="match status" value="1"/>
</dbReference>
<evidence type="ECO:0000313" key="5">
    <source>
        <dbReference type="EMBL" id="SDV49231.1"/>
    </source>
</evidence>
<dbReference type="InterPro" id="IPR015927">
    <property type="entry name" value="Peptidase_S24_S26A/B/C"/>
</dbReference>
<dbReference type="Gene3D" id="2.10.109.10">
    <property type="entry name" value="Umud Fragment, subunit A"/>
    <property type="match status" value="1"/>
</dbReference>
<dbReference type="SMART" id="SM00530">
    <property type="entry name" value="HTH_XRE"/>
    <property type="match status" value="1"/>
</dbReference>
<dbReference type="InterPro" id="IPR001387">
    <property type="entry name" value="Cro/C1-type_HTH"/>
</dbReference>
<dbReference type="Pfam" id="PF01381">
    <property type="entry name" value="HTH_3"/>
    <property type="match status" value="1"/>
</dbReference>
<name>A0A1H2PRU1_9BURK</name>
<sequence>MNLSERIQHILDETQADQVQLAEAAGVTKGTVSQWLTGQIKSIKLEYAVGIQDRYGYNAVWLVMGKGNPRAPGSNAGAPAPIPSDRMRRVPVLGVSQLGDNGFWVPIEYPVGQGDGYIDFPTTDEGAYAVRCKGDSMMPRIRDGEFVIIEPNHPVMPGDEVLVRAHDGRVLVKTFLYKRDSRVHLLSVNREHAPIAIDEGDVDQMHYVVAIVKPAMWMPD</sequence>
<evidence type="ECO:0000259" key="4">
    <source>
        <dbReference type="PROSITE" id="PS50943"/>
    </source>
</evidence>
<dbReference type="GO" id="GO:0003677">
    <property type="term" value="F:DNA binding"/>
    <property type="evidence" value="ECO:0007669"/>
    <property type="project" value="UniProtKB-KW"/>
</dbReference>
<dbReference type="Gene3D" id="1.10.260.40">
    <property type="entry name" value="lambda repressor-like DNA-binding domains"/>
    <property type="match status" value="1"/>
</dbReference>
<dbReference type="OrthoDB" id="9021722at2"/>
<evidence type="ECO:0000256" key="3">
    <source>
        <dbReference type="ARBA" id="ARBA00023163"/>
    </source>
</evidence>
<keyword evidence="1" id="KW-0805">Transcription regulation</keyword>
<feature type="domain" description="HTH cro/C1-type" evidence="4">
    <location>
        <begin position="18"/>
        <end position="62"/>
    </location>
</feature>
<keyword evidence="2" id="KW-0238">DNA-binding</keyword>
<dbReference type="STRING" id="1770053.SAMN05216551_107169"/>
<dbReference type="PANTHER" id="PTHR40661:SF3">
    <property type="entry name" value="FELS-1 PROPHAGE TRANSCRIPTIONAL REGULATOR"/>
    <property type="match status" value="1"/>
</dbReference>
<protein>
    <submittedName>
        <fullName evidence="5">Phage repressor protein C, contains Cro/C1-type HTH and peptisase s24 domains</fullName>
    </submittedName>
</protein>
<dbReference type="InterPro" id="IPR039418">
    <property type="entry name" value="LexA-like"/>
</dbReference>
<dbReference type="PANTHER" id="PTHR40661">
    <property type="match status" value="1"/>
</dbReference>
<dbReference type="InterPro" id="IPR010982">
    <property type="entry name" value="Lambda_DNA-bd_dom_sf"/>
</dbReference>
<dbReference type="InterPro" id="IPR036286">
    <property type="entry name" value="LexA/Signal_pep-like_sf"/>
</dbReference>
<dbReference type="CDD" id="cd06529">
    <property type="entry name" value="S24_LexA-like"/>
    <property type="match status" value="1"/>
</dbReference>
<proteinExistence type="predicted"/>
<evidence type="ECO:0000256" key="1">
    <source>
        <dbReference type="ARBA" id="ARBA00023015"/>
    </source>
</evidence>
<dbReference type="SUPFAM" id="SSF47413">
    <property type="entry name" value="lambda repressor-like DNA-binding domains"/>
    <property type="match status" value="1"/>
</dbReference>
<keyword evidence="6" id="KW-1185">Reference proteome</keyword>
<dbReference type="Pfam" id="PF00717">
    <property type="entry name" value="Peptidase_S24"/>
    <property type="match status" value="1"/>
</dbReference>
<dbReference type="PROSITE" id="PS50943">
    <property type="entry name" value="HTH_CROC1"/>
    <property type="match status" value="1"/>
</dbReference>
<dbReference type="RefSeq" id="WP_091909011.1">
    <property type="nucleotide sequence ID" value="NZ_FNLO01000007.1"/>
</dbReference>
<keyword evidence="3" id="KW-0804">Transcription</keyword>
<dbReference type="Proteomes" id="UP000243719">
    <property type="component" value="Unassembled WGS sequence"/>
</dbReference>
<evidence type="ECO:0000313" key="6">
    <source>
        <dbReference type="Proteomes" id="UP000243719"/>
    </source>
</evidence>
<dbReference type="SUPFAM" id="SSF51306">
    <property type="entry name" value="LexA/Signal peptidase"/>
    <property type="match status" value="1"/>
</dbReference>
<dbReference type="AlphaFoldDB" id="A0A1H2PRU1"/>
<evidence type="ECO:0000256" key="2">
    <source>
        <dbReference type="ARBA" id="ARBA00023125"/>
    </source>
</evidence>
<dbReference type="EMBL" id="FNLO01000007">
    <property type="protein sequence ID" value="SDV49231.1"/>
    <property type="molecule type" value="Genomic_DNA"/>
</dbReference>
<accession>A0A1H2PRU1</accession>